<protein>
    <submittedName>
        <fullName evidence="1">Uncharacterized protein</fullName>
    </submittedName>
</protein>
<sequence length="73" mass="8641">MYTKTITPETTSVTIELPADFVGKNIKVTAVVERRKKPRRVQSLEEIRERYSKFRKADLSQFKFDRDEANDFD</sequence>
<reference evidence="2" key="1">
    <citation type="submission" date="2016-10" db="EMBL/GenBank/DDBJ databases">
        <authorList>
            <person name="Varghese N."/>
            <person name="Submissions S."/>
        </authorList>
    </citation>
    <scope>NUCLEOTIDE SEQUENCE [LARGE SCALE GENOMIC DNA]</scope>
    <source>
        <strain evidence="2">DSM 25329</strain>
    </source>
</reference>
<gene>
    <name evidence="1" type="ORF">SAMN04487996_10299</name>
</gene>
<name>A0A1G6XBT0_9BACT</name>
<dbReference type="STRING" id="659014.SAMN04487996_10299"/>
<keyword evidence="2" id="KW-1185">Reference proteome</keyword>
<proteinExistence type="predicted"/>
<evidence type="ECO:0000313" key="2">
    <source>
        <dbReference type="Proteomes" id="UP000198748"/>
    </source>
</evidence>
<dbReference type="Proteomes" id="UP000198748">
    <property type="component" value="Unassembled WGS sequence"/>
</dbReference>
<evidence type="ECO:0000313" key="1">
    <source>
        <dbReference type="EMBL" id="SDD74745.1"/>
    </source>
</evidence>
<organism evidence="1 2">
    <name type="scientific">Dyadobacter soli</name>
    <dbReference type="NCBI Taxonomy" id="659014"/>
    <lineage>
        <taxon>Bacteria</taxon>
        <taxon>Pseudomonadati</taxon>
        <taxon>Bacteroidota</taxon>
        <taxon>Cytophagia</taxon>
        <taxon>Cytophagales</taxon>
        <taxon>Spirosomataceae</taxon>
        <taxon>Dyadobacter</taxon>
    </lineage>
</organism>
<dbReference type="AlphaFoldDB" id="A0A1G6XBT0"/>
<accession>A0A1G6XBT0</accession>
<dbReference type="EMBL" id="FNAN01000002">
    <property type="protein sequence ID" value="SDD74745.1"/>
    <property type="molecule type" value="Genomic_DNA"/>
</dbReference>